<name>A0A2C9D986_9HYPH</name>
<keyword evidence="2" id="KW-1185">Reference proteome</keyword>
<gene>
    <name evidence="1" type="ORF">HDIA_3189</name>
</gene>
<dbReference type="AlphaFoldDB" id="A0A2C9D986"/>
<dbReference type="Proteomes" id="UP000223606">
    <property type="component" value="Chromosome 1"/>
</dbReference>
<sequence>MTATLLMVTYRLRIEAGVFRQHAREPAAGITRAPGLVWKIWGPIYLLDPNWN</sequence>
<organism evidence="1 2">
    <name type="scientific">Hartmannibacter diazotrophicus</name>
    <dbReference type="NCBI Taxonomy" id="1482074"/>
    <lineage>
        <taxon>Bacteria</taxon>
        <taxon>Pseudomonadati</taxon>
        <taxon>Pseudomonadota</taxon>
        <taxon>Alphaproteobacteria</taxon>
        <taxon>Hyphomicrobiales</taxon>
        <taxon>Pleomorphomonadaceae</taxon>
        <taxon>Hartmannibacter</taxon>
    </lineage>
</organism>
<dbReference type="KEGG" id="hdi:HDIA_3189"/>
<accession>A0A2C9D986</accession>
<protein>
    <submittedName>
        <fullName evidence="1">Uncharacterized protein</fullName>
    </submittedName>
</protein>
<evidence type="ECO:0000313" key="2">
    <source>
        <dbReference type="Proteomes" id="UP000223606"/>
    </source>
</evidence>
<dbReference type="EMBL" id="LT960614">
    <property type="protein sequence ID" value="SON56730.1"/>
    <property type="molecule type" value="Genomic_DNA"/>
</dbReference>
<proteinExistence type="predicted"/>
<reference evidence="2" key="1">
    <citation type="submission" date="2017-09" db="EMBL/GenBank/DDBJ databases">
        <title>Genome sequence of Nannocystis excedens DSM 71.</title>
        <authorList>
            <person name="Blom J."/>
        </authorList>
    </citation>
    <scope>NUCLEOTIDE SEQUENCE [LARGE SCALE GENOMIC DNA]</scope>
    <source>
        <strain evidence="2">type strain: E19</strain>
    </source>
</reference>
<evidence type="ECO:0000313" key="1">
    <source>
        <dbReference type="EMBL" id="SON56730.1"/>
    </source>
</evidence>